<evidence type="ECO:0000256" key="8">
    <source>
        <dbReference type="ARBA" id="ARBA00023002"/>
    </source>
</evidence>
<proteinExistence type="inferred from homology"/>
<keyword evidence="4 12" id="KW-0349">Heme</keyword>
<dbReference type="KEGG" id="pco:PHACADRAFT_195909"/>
<reference evidence="13 14" key="1">
    <citation type="journal article" date="2012" name="BMC Genomics">
        <title>Comparative genomics of the white-rot fungi, Phanerochaete carnosa and P. chrysosporium, to elucidate the genetic basis of the distinct wood types they colonize.</title>
        <authorList>
            <person name="Suzuki H."/>
            <person name="MacDonald J."/>
            <person name="Syed K."/>
            <person name="Salamov A."/>
            <person name="Hori C."/>
            <person name="Aerts A."/>
            <person name="Henrissat B."/>
            <person name="Wiebenga A."/>
            <person name="vanKuyk P.A."/>
            <person name="Barry K."/>
            <person name="Lindquist E."/>
            <person name="LaButti K."/>
            <person name="Lapidus A."/>
            <person name="Lucas S."/>
            <person name="Coutinho P."/>
            <person name="Gong Y."/>
            <person name="Samejima M."/>
            <person name="Mahadevan R."/>
            <person name="Abou-Zaid M."/>
            <person name="de Vries R.P."/>
            <person name="Igarashi K."/>
            <person name="Yadav J.S."/>
            <person name="Grigoriev I.V."/>
            <person name="Master E.R."/>
        </authorList>
    </citation>
    <scope>NUCLEOTIDE SEQUENCE [LARGE SCALE GENOMIC DNA]</scope>
    <source>
        <strain evidence="13 14">HHB-10118-sp</strain>
    </source>
</reference>
<dbReference type="GO" id="GO:0016705">
    <property type="term" value="F:oxidoreductase activity, acting on paired donors, with incorporation or reduction of molecular oxygen"/>
    <property type="evidence" value="ECO:0007669"/>
    <property type="project" value="InterPro"/>
</dbReference>
<dbReference type="Gene3D" id="1.10.630.10">
    <property type="entry name" value="Cytochrome P450"/>
    <property type="match status" value="1"/>
</dbReference>
<evidence type="ECO:0000256" key="11">
    <source>
        <dbReference type="ARBA" id="ARBA00023136"/>
    </source>
</evidence>
<dbReference type="SUPFAM" id="SSF48264">
    <property type="entry name" value="Cytochrome P450"/>
    <property type="match status" value="1"/>
</dbReference>
<accession>K5VWE4</accession>
<protein>
    <recommendedName>
        <fullName evidence="15">Cytochrome P450</fullName>
    </recommendedName>
</protein>
<evidence type="ECO:0000256" key="7">
    <source>
        <dbReference type="ARBA" id="ARBA00022989"/>
    </source>
</evidence>
<evidence type="ECO:0000313" key="13">
    <source>
        <dbReference type="EMBL" id="EKM55858.1"/>
    </source>
</evidence>
<evidence type="ECO:0008006" key="15">
    <source>
        <dbReference type="Google" id="ProtNLM"/>
    </source>
</evidence>
<dbReference type="OrthoDB" id="3255500at2759"/>
<dbReference type="InterPro" id="IPR036396">
    <property type="entry name" value="Cyt_P450_sf"/>
</dbReference>
<organism evidence="13 14">
    <name type="scientific">Phanerochaete carnosa (strain HHB-10118-sp)</name>
    <name type="common">White-rot fungus</name>
    <name type="synonym">Peniophora carnosa</name>
    <dbReference type="NCBI Taxonomy" id="650164"/>
    <lineage>
        <taxon>Eukaryota</taxon>
        <taxon>Fungi</taxon>
        <taxon>Dikarya</taxon>
        <taxon>Basidiomycota</taxon>
        <taxon>Agaricomycotina</taxon>
        <taxon>Agaricomycetes</taxon>
        <taxon>Polyporales</taxon>
        <taxon>Phanerochaetaceae</taxon>
        <taxon>Phanerochaete</taxon>
    </lineage>
</organism>
<evidence type="ECO:0000313" key="14">
    <source>
        <dbReference type="Proteomes" id="UP000008370"/>
    </source>
</evidence>
<comment type="similarity">
    <text evidence="3">Belongs to the cytochrome P450 family.</text>
</comment>
<dbReference type="GO" id="GO:0004497">
    <property type="term" value="F:monooxygenase activity"/>
    <property type="evidence" value="ECO:0007669"/>
    <property type="project" value="UniProtKB-KW"/>
</dbReference>
<dbReference type="AlphaFoldDB" id="K5VWE4"/>
<dbReference type="GO" id="GO:0016020">
    <property type="term" value="C:membrane"/>
    <property type="evidence" value="ECO:0007669"/>
    <property type="project" value="UniProtKB-SubCell"/>
</dbReference>
<keyword evidence="8" id="KW-0560">Oxidoreductase</keyword>
<keyword evidence="5" id="KW-0812">Transmembrane</keyword>
<keyword evidence="11" id="KW-0472">Membrane</keyword>
<dbReference type="Pfam" id="PF00067">
    <property type="entry name" value="p450"/>
    <property type="match status" value="1"/>
</dbReference>
<dbReference type="InterPro" id="IPR050364">
    <property type="entry name" value="Cytochrome_P450_fung"/>
</dbReference>
<keyword evidence="6 12" id="KW-0479">Metal-binding</keyword>
<dbReference type="GeneID" id="18911111"/>
<evidence type="ECO:0000256" key="5">
    <source>
        <dbReference type="ARBA" id="ARBA00022692"/>
    </source>
</evidence>
<dbReference type="EMBL" id="JH930472">
    <property type="protein sequence ID" value="EKM55858.1"/>
    <property type="molecule type" value="Genomic_DNA"/>
</dbReference>
<dbReference type="RefSeq" id="XP_007396168.1">
    <property type="nucleotide sequence ID" value="XM_007396106.1"/>
</dbReference>
<dbReference type="GO" id="GO:0020037">
    <property type="term" value="F:heme binding"/>
    <property type="evidence" value="ECO:0007669"/>
    <property type="project" value="InterPro"/>
</dbReference>
<keyword evidence="9 12" id="KW-0408">Iron</keyword>
<sequence>MLHNEDIFSDPDTFKPERFLSADGSLCSNVPYPIKVFGFGRQICPGRHFAHDIVWLIIAQGLAAFKIEHTINVNGKEIEPKGEFTPRLLIMPEPFKCQFTLWFPEVKTLIHSSAQ</sequence>
<dbReference type="PRINTS" id="PR00465">
    <property type="entry name" value="EP450IV"/>
</dbReference>
<dbReference type="InterPro" id="IPR002403">
    <property type="entry name" value="Cyt_P450_E_grp-IV"/>
</dbReference>
<evidence type="ECO:0000256" key="2">
    <source>
        <dbReference type="ARBA" id="ARBA00004370"/>
    </source>
</evidence>
<comment type="subcellular location">
    <subcellularLocation>
        <location evidence="2">Membrane</location>
    </subcellularLocation>
</comment>
<evidence type="ECO:0000256" key="4">
    <source>
        <dbReference type="ARBA" id="ARBA00022617"/>
    </source>
</evidence>
<evidence type="ECO:0000256" key="9">
    <source>
        <dbReference type="ARBA" id="ARBA00023004"/>
    </source>
</evidence>
<dbReference type="HOGENOM" id="CLU_001570_20_2_1"/>
<dbReference type="InParanoid" id="K5VWE4"/>
<comment type="cofactor">
    <cofactor evidence="1 12">
        <name>heme</name>
        <dbReference type="ChEBI" id="CHEBI:30413"/>
    </cofactor>
</comment>
<keyword evidence="10" id="KW-0503">Monooxygenase</keyword>
<dbReference type="PANTHER" id="PTHR46300:SF5">
    <property type="entry name" value="CYTOCHROME P450"/>
    <property type="match status" value="1"/>
</dbReference>
<keyword evidence="7" id="KW-1133">Transmembrane helix</keyword>
<evidence type="ECO:0000256" key="1">
    <source>
        <dbReference type="ARBA" id="ARBA00001971"/>
    </source>
</evidence>
<keyword evidence="14" id="KW-1185">Reference proteome</keyword>
<dbReference type="GO" id="GO:0005506">
    <property type="term" value="F:iron ion binding"/>
    <property type="evidence" value="ECO:0007669"/>
    <property type="project" value="InterPro"/>
</dbReference>
<feature type="binding site" description="axial binding residue" evidence="12">
    <location>
        <position position="44"/>
    </location>
    <ligand>
        <name>heme</name>
        <dbReference type="ChEBI" id="CHEBI:30413"/>
    </ligand>
    <ligandPart>
        <name>Fe</name>
        <dbReference type="ChEBI" id="CHEBI:18248"/>
    </ligandPart>
</feature>
<dbReference type="InterPro" id="IPR001128">
    <property type="entry name" value="Cyt_P450"/>
</dbReference>
<evidence type="ECO:0000256" key="12">
    <source>
        <dbReference type="PIRSR" id="PIRSR602403-1"/>
    </source>
</evidence>
<name>K5VWE4_PHACS</name>
<dbReference type="Proteomes" id="UP000008370">
    <property type="component" value="Unassembled WGS sequence"/>
</dbReference>
<dbReference type="PANTHER" id="PTHR46300">
    <property type="entry name" value="P450, PUTATIVE (EUROFUNG)-RELATED-RELATED"/>
    <property type="match status" value="1"/>
</dbReference>
<evidence type="ECO:0000256" key="3">
    <source>
        <dbReference type="ARBA" id="ARBA00010617"/>
    </source>
</evidence>
<evidence type="ECO:0000256" key="6">
    <source>
        <dbReference type="ARBA" id="ARBA00022723"/>
    </source>
</evidence>
<gene>
    <name evidence="13" type="ORF">PHACADRAFT_195909</name>
</gene>
<evidence type="ECO:0000256" key="10">
    <source>
        <dbReference type="ARBA" id="ARBA00023033"/>
    </source>
</evidence>